<dbReference type="Gene3D" id="3.30.700.10">
    <property type="entry name" value="Glycoprotein, Type 4 Pilin"/>
    <property type="match status" value="1"/>
</dbReference>
<dbReference type="NCBIfam" id="TIGR02532">
    <property type="entry name" value="IV_pilin_GFxxxE"/>
    <property type="match status" value="1"/>
</dbReference>
<proteinExistence type="predicted"/>
<dbReference type="InterPro" id="IPR012902">
    <property type="entry name" value="N_methyl_site"/>
</dbReference>
<reference evidence="3 4" key="1">
    <citation type="journal article" date="2016" name="Nat. Commun.">
        <title>Thousands of microbial genomes shed light on interconnected biogeochemical processes in an aquifer system.</title>
        <authorList>
            <person name="Anantharaman K."/>
            <person name="Brown C.T."/>
            <person name="Hug L.A."/>
            <person name="Sharon I."/>
            <person name="Castelle C.J."/>
            <person name="Probst A.J."/>
            <person name="Thomas B.C."/>
            <person name="Singh A."/>
            <person name="Wilkins M.J."/>
            <person name="Karaoz U."/>
            <person name="Brodie E.L."/>
            <person name="Williams K.H."/>
            <person name="Hubbard S.S."/>
            <person name="Banfield J.F."/>
        </authorList>
    </citation>
    <scope>NUCLEOTIDE SEQUENCE [LARGE SCALE GENOMIC DNA]</scope>
</reference>
<dbReference type="GO" id="GO:0015627">
    <property type="term" value="C:type II protein secretion system complex"/>
    <property type="evidence" value="ECO:0007669"/>
    <property type="project" value="InterPro"/>
</dbReference>
<dbReference type="PRINTS" id="PR00813">
    <property type="entry name" value="BCTERIALGSPG"/>
</dbReference>
<evidence type="ECO:0000256" key="2">
    <source>
        <dbReference type="SAM" id="Phobius"/>
    </source>
</evidence>
<protein>
    <recommendedName>
        <fullName evidence="5">Type II secretion system protein GspG C-terminal domain-containing protein</fullName>
    </recommendedName>
</protein>
<evidence type="ECO:0000313" key="4">
    <source>
        <dbReference type="Proteomes" id="UP000178187"/>
    </source>
</evidence>
<dbReference type="EMBL" id="MHFR01000051">
    <property type="protein sequence ID" value="OGW96362.1"/>
    <property type="molecule type" value="Genomic_DNA"/>
</dbReference>
<keyword evidence="1" id="KW-0488">Methylation</keyword>
<dbReference type="InterPro" id="IPR045584">
    <property type="entry name" value="Pilin-like"/>
</dbReference>
<dbReference type="GO" id="GO:0015628">
    <property type="term" value="P:protein secretion by the type II secretion system"/>
    <property type="evidence" value="ECO:0007669"/>
    <property type="project" value="InterPro"/>
</dbReference>
<accession>A0A1G1KU97</accession>
<evidence type="ECO:0000313" key="3">
    <source>
        <dbReference type="EMBL" id="OGW96362.1"/>
    </source>
</evidence>
<dbReference type="AlphaFoldDB" id="A0A1G1KU97"/>
<gene>
    <name evidence="3" type="ORF">A3G33_03395</name>
</gene>
<name>A0A1G1KU97_9BACT</name>
<dbReference type="SUPFAM" id="SSF54523">
    <property type="entry name" value="Pili subunits"/>
    <property type="match status" value="1"/>
</dbReference>
<dbReference type="Pfam" id="PF07963">
    <property type="entry name" value="N_methyl"/>
    <property type="match status" value="1"/>
</dbReference>
<feature type="transmembrane region" description="Helical" evidence="2">
    <location>
        <begin position="20"/>
        <end position="41"/>
    </location>
</feature>
<organism evidence="3 4">
    <name type="scientific">Candidatus Danuiimicrobium aquiferis</name>
    <dbReference type="NCBI Taxonomy" id="1801832"/>
    <lineage>
        <taxon>Bacteria</taxon>
        <taxon>Pseudomonadati</taxon>
        <taxon>Candidatus Omnitrophota</taxon>
        <taxon>Candidatus Danuiimicrobium</taxon>
    </lineage>
</organism>
<keyword evidence="2" id="KW-0472">Membrane</keyword>
<keyword evidence="2" id="KW-0812">Transmembrane</keyword>
<dbReference type="InterPro" id="IPR000983">
    <property type="entry name" value="Bac_GSPG_pilin"/>
</dbReference>
<comment type="caution">
    <text evidence="3">The sequence shown here is derived from an EMBL/GenBank/DDBJ whole genome shotgun (WGS) entry which is preliminary data.</text>
</comment>
<keyword evidence="2" id="KW-1133">Transmembrane helix</keyword>
<sequence length="169" mass="18842">MEQKQFVKTLNGLAGNQKSGFTLAELLVVTVIVGILGILSIPKFYAQIEKAKISQALGVLSAIQKNEKIYRAEHGYYKALYEIASTADWGGIGMMDPSPFLLSSPDGEFKYEFRFLMDSYGYFAFATRTTKNDYKGYSGKRIRVRHSDGKAVCSADQSDHPLIPFSACW</sequence>
<dbReference type="Proteomes" id="UP000178187">
    <property type="component" value="Unassembled WGS sequence"/>
</dbReference>
<evidence type="ECO:0008006" key="5">
    <source>
        <dbReference type="Google" id="ProtNLM"/>
    </source>
</evidence>
<evidence type="ECO:0000256" key="1">
    <source>
        <dbReference type="ARBA" id="ARBA00022481"/>
    </source>
</evidence>